<dbReference type="GO" id="GO:0003756">
    <property type="term" value="F:protein disulfide isomerase activity"/>
    <property type="evidence" value="ECO:0007669"/>
    <property type="project" value="UniProtKB-EC"/>
</dbReference>
<keyword evidence="19" id="KW-1185">Reference proteome</keyword>
<dbReference type="PROSITE" id="PS00194">
    <property type="entry name" value="THIOREDOXIN_1"/>
    <property type="match status" value="2"/>
</dbReference>
<feature type="domain" description="Thioredoxin" evidence="17">
    <location>
        <begin position="8"/>
        <end position="136"/>
    </location>
</feature>
<proteinExistence type="inferred from homology"/>
<dbReference type="InterPro" id="IPR036249">
    <property type="entry name" value="Thioredoxin-like_sf"/>
</dbReference>
<feature type="disulfide bond" description="Redox-active" evidence="13">
    <location>
        <begin position="58"/>
        <end position="61"/>
    </location>
</feature>
<evidence type="ECO:0000256" key="5">
    <source>
        <dbReference type="ARBA" id="ARBA00012723"/>
    </source>
</evidence>
<reference evidence="18 19" key="1">
    <citation type="journal article" date="2018" name="Mol. Biol. Evol.">
        <title>Broad Genomic Sampling Reveals a Smut Pathogenic Ancestry of the Fungal Clade Ustilaginomycotina.</title>
        <authorList>
            <person name="Kijpornyongpan T."/>
            <person name="Mondo S.J."/>
            <person name="Barry K."/>
            <person name="Sandor L."/>
            <person name="Lee J."/>
            <person name="Lipzen A."/>
            <person name="Pangilinan J."/>
            <person name="LaButti K."/>
            <person name="Hainaut M."/>
            <person name="Henrissat B."/>
            <person name="Grigoriev I.V."/>
            <person name="Spatafora J.W."/>
            <person name="Aime M.C."/>
        </authorList>
    </citation>
    <scope>NUCLEOTIDE SEQUENCE [LARGE SCALE GENOMIC DNA]</scope>
    <source>
        <strain evidence="18 19">MCA 4186</strain>
    </source>
</reference>
<comment type="similarity">
    <text evidence="4 14">Belongs to the protein disulfide isomerase family.</text>
</comment>
<keyword evidence="8" id="KW-0256">Endoplasmic reticulum</keyword>
<evidence type="ECO:0000256" key="6">
    <source>
        <dbReference type="ARBA" id="ARBA00022729"/>
    </source>
</evidence>
<dbReference type="CDD" id="cd02995">
    <property type="entry name" value="PDI_a_PDI_a'_C"/>
    <property type="match status" value="1"/>
</dbReference>
<evidence type="ECO:0000256" key="1">
    <source>
        <dbReference type="ARBA" id="ARBA00001182"/>
    </source>
</evidence>
<keyword evidence="6 15" id="KW-0732">Signal</keyword>
<dbReference type="OrthoDB" id="427280at2759"/>
<dbReference type="GO" id="GO:0005788">
    <property type="term" value="C:endoplasmic reticulum lumen"/>
    <property type="evidence" value="ECO:0007669"/>
    <property type="project" value="UniProtKB-SubCell"/>
</dbReference>
<dbReference type="CDD" id="cd02961">
    <property type="entry name" value="PDI_a_family"/>
    <property type="match status" value="1"/>
</dbReference>
<keyword evidence="7" id="KW-0677">Repeat</keyword>
<evidence type="ECO:0000256" key="14">
    <source>
        <dbReference type="RuleBase" id="RU004208"/>
    </source>
</evidence>
<dbReference type="InterPro" id="IPR005792">
    <property type="entry name" value="Prot_disulphide_isomerase"/>
</dbReference>
<dbReference type="PANTHER" id="PTHR18929">
    <property type="entry name" value="PROTEIN DISULFIDE ISOMERASE"/>
    <property type="match status" value="1"/>
</dbReference>
<evidence type="ECO:0000256" key="3">
    <source>
        <dbReference type="ARBA" id="ARBA00004319"/>
    </source>
</evidence>
<evidence type="ECO:0000313" key="18">
    <source>
        <dbReference type="EMBL" id="PWN99801.1"/>
    </source>
</evidence>
<accession>A0A316ZE47</accession>
<dbReference type="InterPro" id="IPR005788">
    <property type="entry name" value="PDI_thioredoxin-like_dom"/>
</dbReference>
<dbReference type="EC" id="5.3.4.1" evidence="5 15"/>
<feature type="region of interest" description="Disordered" evidence="16">
    <location>
        <begin position="481"/>
        <end position="517"/>
    </location>
</feature>
<evidence type="ECO:0000256" key="12">
    <source>
        <dbReference type="ARBA" id="ARBA00039846"/>
    </source>
</evidence>
<name>A0A316ZE47_9BASI</name>
<dbReference type="InterPro" id="IPR013766">
    <property type="entry name" value="Thioredoxin_domain"/>
</dbReference>
<keyword evidence="9 13" id="KW-1015">Disulfide bond</keyword>
<dbReference type="Pfam" id="PF13848">
    <property type="entry name" value="Thioredoxin_6"/>
    <property type="match status" value="1"/>
</dbReference>
<feature type="compositionally biased region" description="Basic and acidic residues" evidence="16">
    <location>
        <begin position="492"/>
        <end position="505"/>
    </location>
</feature>
<dbReference type="InterPro" id="IPR017937">
    <property type="entry name" value="Thioredoxin_CS"/>
</dbReference>
<evidence type="ECO:0000256" key="7">
    <source>
        <dbReference type="ARBA" id="ARBA00022737"/>
    </source>
</evidence>
<dbReference type="Gene3D" id="3.40.30.10">
    <property type="entry name" value="Glutaredoxin"/>
    <property type="match status" value="4"/>
</dbReference>
<comment type="catalytic activity">
    <reaction evidence="1 15">
        <text>Catalyzes the rearrangement of -S-S- bonds in proteins.</text>
        <dbReference type="EC" id="5.3.4.1"/>
    </reaction>
</comment>
<keyword evidence="10 15" id="KW-0413">Isomerase</keyword>
<dbReference type="Pfam" id="PF00085">
    <property type="entry name" value="Thioredoxin"/>
    <property type="match status" value="2"/>
</dbReference>
<dbReference type="AlphaFoldDB" id="A0A316ZE47"/>
<dbReference type="FunFam" id="3.40.30.10:FF:000017">
    <property type="entry name" value="Protein disulfide-isomerase A4"/>
    <property type="match status" value="1"/>
</dbReference>
<evidence type="ECO:0000256" key="2">
    <source>
        <dbReference type="ARBA" id="ARBA00002692"/>
    </source>
</evidence>
<evidence type="ECO:0000256" key="15">
    <source>
        <dbReference type="RuleBase" id="RU361130"/>
    </source>
</evidence>
<evidence type="ECO:0000256" key="11">
    <source>
        <dbReference type="ARBA" id="ARBA00023284"/>
    </source>
</evidence>
<dbReference type="PANTHER" id="PTHR18929:SF132">
    <property type="entry name" value="PROTEIN DISULFIDE-ISOMERASE A3"/>
    <property type="match status" value="1"/>
</dbReference>
<dbReference type="PROSITE" id="PS51257">
    <property type="entry name" value="PROKAR_LIPOPROTEIN"/>
    <property type="match status" value="1"/>
</dbReference>
<feature type="signal peptide" evidence="15">
    <location>
        <begin position="1"/>
        <end position="25"/>
    </location>
</feature>
<gene>
    <name evidence="18" type="ORF">FA09DRAFT_355590</name>
</gene>
<dbReference type="PRINTS" id="PR00421">
    <property type="entry name" value="THIOREDOXIN"/>
</dbReference>
<dbReference type="CDD" id="cd02981">
    <property type="entry name" value="PDI_b_family"/>
    <property type="match status" value="1"/>
</dbReference>
<evidence type="ECO:0000256" key="10">
    <source>
        <dbReference type="ARBA" id="ARBA00023235"/>
    </source>
</evidence>
<feature type="chain" id="PRO_5016192456" description="Protein disulfide-isomerase" evidence="15">
    <location>
        <begin position="26"/>
        <end position="517"/>
    </location>
</feature>
<dbReference type="RefSeq" id="XP_025600080.1">
    <property type="nucleotide sequence ID" value="XM_025744848.1"/>
</dbReference>
<dbReference type="NCBIfam" id="TIGR01126">
    <property type="entry name" value="pdi_dom"/>
    <property type="match status" value="2"/>
</dbReference>
<dbReference type="NCBIfam" id="TIGR01130">
    <property type="entry name" value="ER_PDI_fam"/>
    <property type="match status" value="1"/>
</dbReference>
<dbReference type="EMBL" id="KZ819287">
    <property type="protein sequence ID" value="PWN99801.1"/>
    <property type="molecule type" value="Genomic_DNA"/>
</dbReference>
<organism evidence="18 19">
    <name type="scientific">Tilletiopsis washingtonensis</name>
    <dbReference type="NCBI Taxonomy" id="58919"/>
    <lineage>
        <taxon>Eukaryota</taxon>
        <taxon>Fungi</taxon>
        <taxon>Dikarya</taxon>
        <taxon>Basidiomycota</taxon>
        <taxon>Ustilaginomycotina</taxon>
        <taxon>Exobasidiomycetes</taxon>
        <taxon>Entylomatales</taxon>
        <taxon>Entylomatales incertae sedis</taxon>
        <taxon>Tilletiopsis</taxon>
    </lineage>
</organism>
<dbReference type="GeneID" id="37272392"/>
<evidence type="ECO:0000256" key="13">
    <source>
        <dbReference type="PIRSR" id="PIRSR605792-51"/>
    </source>
</evidence>
<comment type="subcellular location">
    <subcellularLocation>
        <location evidence="3">Endoplasmic reticulum lumen</location>
    </subcellularLocation>
</comment>
<evidence type="ECO:0000313" key="19">
    <source>
        <dbReference type="Proteomes" id="UP000245946"/>
    </source>
</evidence>
<keyword evidence="11 13" id="KW-0676">Redox-active center</keyword>
<evidence type="ECO:0000256" key="8">
    <source>
        <dbReference type="ARBA" id="ARBA00022824"/>
    </source>
</evidence>
<evidence type="ECO:0000256" key="9">
    <source>
        <dbReference type="ARBA" id="ARBA00023157"/>
    </source>
</evidence>
<dbReference type="SUPFAM" id="SSF52833">
    <property type="entry name" value="Thioredoxin-like"/>
    <property type="match status" value="4"/>
</dbReference>
<dbReference type="Proteomes" id="UP000245946">
    <property type="component" value="Unassembled WGS sequence"/>
</dbReference>
<dbReference type="PROSITE" id="PS51352">
    <property type="entry name" value="THIOREDOXIN_2"/>
    <property type="match status" value="2"/>
</dbReference>
<dbReference type="CDD" id="cd02982">
    <property type="entry name" value="PDI_b'_family"/>
    <property type="match status" value="1"/>
</dbReference>
<feature type="disulfide bond" description="Redox-active" evidence="13">
    <location>
        <begin position="394"/>
        <end position="397"/>
    </location>
</feature>
<evidence type="ECO:0000256" key="16">
    <source>
        <dbReference type="SAM" id="MobiDB-lite"/>
    </source>
</evidence>
<dbReference type="GO" id="GO:0034976">
    <property type="term" value="P:response to endoplasmic reticulum stress"/>
    <property type="evidence" value="ECO:0007669"/>
    <property type="project" value="TreeGrafter"/>
</dbReference>
<dbReference type="FunFam" id="3.40.30.10:FF:000027">
    <property type="entry name" value="protein disulfide-isomerase A2"/>
    <property type="match status" value="1"/>
</dbReference>
<sequence length="517" mass="56304">MRFPSRSALLATAATAATLAGVACAHDTSDVINLSKDSFKSVVDPEPLILVEFFAPWCGHCKALAPHYEESATALLKESPPIKIAKVDCTVEEDLCASQDIQGYPTLKVFRNGTPAEYTGPRKADGIISYMKKQALPSLSKVSAAELADFKTKDRVVAVAYLPEQSSHLSTFSKVADKHRDAYVFGHVADAEAAKAAGVTPPAVVLYRSFDEPEIKYTGPIDDEEGLEDFLKAQSVPLVDEVGPENFMTYAEAGIPLAYYFTEVNGANKDADLKAIRETAQKYRGKVNFVWIDADKFVNHAKSLNLAGESWPAFAIQDIQGGQKFPLEKLGSDAGKAIASFVEDFVGGKLVASIKSEPIQEQTGPVHVLVADEFDKIVYDDKKDVLVEFYAPWCGHCKKLAPTWDTLGERYASIKDKITIAKMDATTNDIPPSAGFQVQSFPTIKFKPAGGREWLDFNGDRTIEGFVEFISLNAKNDVKVDPSAVNSTAAKTEAEQHEKPKHEEVSSAPALCARSPR</sequence>
<evidence type="ECO:0000259" key="17">
    <source>
        <dbReference type="PROSITE" id="PS51352"/>
    </source>
</evidence>
<feature type="domain" description="Thioredoxin" evidence="17">
    <location>
        <begin position="332"/>
        <end position="475"/>
    </location>
</feature>
<evidence type="ECO:0000256" key="4">
    <source>
        <dbReference type="ARBA" id="ARBA00006347"/>
    </source>
</evidence>
<protein>
    <recommendedName>
        <fullName evidence="12 15">Protein disulfide-isomerase</fullName>
        <ecNumber evidence="5 15">5.3.4.1</ecNumber>
    </recommendedName>
</protein>
<comment type="function">
    <text evidence="2">Participates in the folding of proteins containing disulfide bonds, may be involved in glycosylation, prolyl hydroxylation and triglyceride transfer.</text>
</comment>
<dbReference type="GO" id="GO:0006457">
    <property type="term" value="P:protein folding"/>
    <property type="evidence" value="ECO:0007669"/>
    <property type="project" value="TreeGrafter"/>
</dbReference>
<dbReference type="STRING" id="58919.A0A316ZE47"/>
<dbReference type="FunFam" id="3.40.30.10:FF:000185">
    <property type="entry name" value="Protein disulfide-isomerase"/>
    <property type="match status" value="1"/>
</dbReference>